<keyword evidence="1" id="KW-0812">Transmembrane</keyword>
<feature type="transmembrane region" description="Helical" evidence="1">
    <location>
        <begin position="76"/>
        <end position="96"/>
    </location>
</feature>
<accession>A0A2W6A9M0</accession>
<dbReference type="EMBL" id="QHBU01000086">
    <property type="protein sequence ID" value="PZR82008.1"/>
    <property type="molecule type" value="Genomic_DNA"/>
</dbReference>
<organism evidence="2 3">
    <name type="scientific">Candidatus Aeolococcus gillhamiae</name>
    <dbReference type="NCBI Taxonomy" id="3127015"/>
    <lineage>
        <taxon>Bacteria</taxon>
        <taxon>Bacillati</taxon>
        <taxon>Candidatus Dormiibacterota</taxon>
        <taxon>Candidatus Dormibacteria</taxon>
        <taxon>Candidatus Aeolococcales</taxon>
        <taxon>Candidatus Aeolococcaceae</taxon>
        <taxon>Candidatus Aeolococcus</taxon>
    </lineage>
</organism>
<protein>
    <submittedName>
        <fullName evidence="2">Uncharacterized protein</fullName>
    </submittedName>
</protein>
<dbReference type="Proteomes" id="UP000248724">
    <property type="component" value="Unassembled WGS sequence"/>
</dbReference>
<reference evidence="2 3" key="1">
    <citation type="journal article" date="2017" name="Nature">
        <title>Atmospheric trace gases support primary production in Antarctic desert surface soil.</title>
        <authorList>
            <person name="Ji M."/>
            <person name="Greening C."/>
            <person name="Vanwonterghem I."/>
            <person name="Carere C.R."/>
            <person name="Bay S.K."/>
            <person name="Steen J.A."/>
            <person name="Montgomery K."/>
            <person name="Lines T."/>
            <person name="Beardall J."/>
            <person name="van Dorst J."/>
            <person name="Snape I."/>
            <person name="Stott M.B."/>
            <person name="Hugenholtz P."/>
            <person name="Ferrari B.C."/>
        </authorList>
    </citation>
    <scope>NUCLEOTIDE SEQUENCE [LARGE SCALE GENOMIC DNA]</scope>
    <source>
        <strain evidence="2">RRmetagenome_bin12</strain>
    </source>
</reference>
<name>A0A2W6A9M0_9BACT</name>
<sequence length="110" mass="11062">MTITATRVLGGIGALMLGVVCLDLLPPLGLVETICAIVILATRRSGACLAALFPTVLIAVSAIAIMVTVSGPANPVMLPIAISTVLISWALARGAMTPELPSSKPRGAGT</sequence>
<evidence type="ECO:0000256" key="1">
    <source>
        <dbReference type="SAM" id="Phobius"/>
    </source>
</evidence>
<proteinExistence type="predicted"/>
<keyword evidence="1" id="KW-0472">Membrane</keyword>
<evidence type="ECO:0000313" key="2">
    <source>
        <dbReference type="EMBL" id="PZR82008.1"/>
    </source>
</evidence>
<comment type="caution">
    <text evidence="2">The sequence shown here is derived from an EMBL/GenBank/DDBJ whole genome shotgun (WGS) entry which is preliminary data.</text>
</comment>
<feature type="transmembrane region" description="Helical" evidence="1">
    <location>
        <begin position="12"/>
        <end position="40"/>
    </location>
</feature>
<keyword evidence="1" id="KW-1133">Transmembrane helix</keyword>
<dbReference type="AlphaFoldDB" id="A0A2W6A9M0"/>
<feature type="transmembrane region" description="Helical" evidence="1">
    <location>
        <begin position="47"/>
        <end position="70"/>
    </location>
</feature>
<gene>
    <name evidence="2" type="ORF">DLM65_04915</name>
</gene>
<evidence type="ECO:0000313" key="3">
    <source>
        <dbReference type="Proteomes" id="UP000248724"/>
    </source>
</evidence>